<comment type="subcellular location">
    <subcellularLocation>
        <location evidence="1 9">Cytoplasm</location>
    </subcellularLocation>
</comment>
<dbReference type="EC" id="2.7.7.87" evidence="9"/>
<name>D1P7U9_9GAMM</name>
<dbReference type="FunFam" id="3.90.870.10:FF:000004">
    <property type="entry name" value="Threonylcarbamoyl-AMP synthase"/>
    <property type="match status" value="1"/>
</dbReference>
<dbReference type="EMBL" id="ABXV02000066">
    <property type="protein sequence ID" value="EFB70500.1"/>
    <property type="molecule type" value="Genomic_DNA"/>
</dbReference>
<dbReference type="STRING" id="500637.PROVRUST_08322"/>
<evidence type="ECO:0000256" key="9">
    <source>
        <dbReference type="HAMAP-Rule" id="MF_01852"/>
    </source>
</evidence>
<evidence type="ECO:0000256" key="4">
    <source>
        <dbReference type="ARBA" id="ARBA00022694"/>
    </source>
</evidence>
<keyword evidence="5 9" id="KW-0548">Nucleotidyltransferase</keyword>
<dbReference type="eggNOG" id="COG0009">
    <property type="taxonomic scope" value="Bacteria"/>
</dbReference>
<sequence length="201" mass="22475">MVSHKKNKELKTMQNQSTPAIKNIINALQQQQVIAYPTEAVFGLGCDPDSETAVNKLLELKQRPWEKGLILIADSYEQLKNYVDDSQLTDQQRQTMFATWPGPVTWVVPAKKTTPKWLTGKFDTLAVRVTNHELVKELCSQYGKPIVSTSANLSGLEPCRTTGEVVEQFQDTIPILDGEVGGRLNPSEIRDAMTGQLYRKG</sequence>
<dbReference type="InterPro" id="IPR050156">
    <property type="entry name" value="TC-AMP_synthase_SUA5"/>
</dbReference>
<dbReference type="InterPro" id="IPR023535">
    <property type="entry name" value="TC-AMP_synthase"/>
</dbReference>
<feature type="domain" description="YrdC-like" evidence="10">
    <location>
        <begin position="18"/>
        <end position="201"/>
    </location>
</feature>
<proteinExistence type="inferred from homology"/>
<gene>
    <name evidence="9" type="primary">tsaC</name>
    <name evidence="11" type="ORF">PROVRUST_08322</name>
</gene>
<comment type="similarity">
    <text evidence="9">Belongs to the SUA5 family. TsaC subfamily.</text>
</comment>
<dbReference type="Gene3D" id="3.90.870.10">
    <property type="entry name" value="DHBP synthase"/>
    <property type="match status" value="1"/>
</dbReference>
<evidence type="ECO:0000256" key="1">
    <source>
        <dbReference type="ARBA" id="ARBA00004496"/>
    </source>
</evidence>
<keyword evidence="6 9" id="KW-0547">Nucleotide-binding</keyword>
<dbReference type="HOGENOM" id="CLU_031397_6_0_6"/>
<dbReference type="NCBIfam" id="TIGR00057">
    <property type="entry name" value="L-threonylcarbamoyladenylate synthase"/>
    <property type="match status" value="1"/>
</dbReference>
<evidence type="ECO:0000256" key="3">
    <source>
        <dbReference type="ARBA" id="ARBA00022679"/>
    </source>
</evidence>
<evidence type="ECO:0000259" key="10">
    <source>
        <dbReference type="PROSITE" id="PS51163"/>
    </source>
</evidence>
<dbReference type="GO" id="GO:0002949">
    <property type="term" value="P:tRNA threonylcarbamoyladenosine modification"/>
    <property type="evidence" value="ECO:0007669"/>
    <property type="project" value="UniProtKB-UniRule"/>
</dbReference>
<evidence type="ECO:0000256" key="6">
    <source>
        <dbReference type="ARBA" id="ARBA00022741"/>
    </source>
</evidence>
<evidence type="ECO:0000313" key="12">
    <source>
        <dbReference type="Proteomes" id="UP000005512"/>
    </source>
</evidence>
<dbReference type="PANTHER" id="PTHR17490">
    <property type="entry name" value="SUA5"/>
    <property type="match status" value="1"/>
</dbReference>
<dbReference type="GO" id="GO:0061710">
    <property type="term" value="F:L-threonylcarbamoyladenylate synthase"/>
    <property type="evidence" value="ECO:0007669"/>
    <property type="project" value="UniProtKB-EC"/>
</dbReference>
<organism evidence="11 12">
    <name type="scientific">Providencia rustigianii DSM 4541</name>
    <dbReference type="NCBI Taxonomy" id="500637"/>
    <lineage>
        <taxon>Bacteria</taxon>
        <taxon>Pseudomonadati</taxon>
        <taxon>Pseudomonadota</taxon>
        <taxon>Gammaproteobacteria</taxon>
        <taxon>Enterobacterales</taxon>
        <taxon>Morganellaceae</taxon>
        <taxon>Providencia</taxon>
    </lineage>
</organism>
<dbReference type="InterPro" id="IPR017945">
    <property type="entry name" value="DHBP_synth_RibB-like_a/b_dom"/>
</dbReference>
<dbReference type="HAMAP" id="MF_01852">
    <property type="entry name" value="TsaC"/>
    <property type="match status" value="1"/>
</dbReference>
<comment type="caution">
    <text evidence="11">The sequence shown here is derived from an EMBL/GenBank/DDBJ whole genome shotgun (WGS) entry which is preliminary data.</text>
</comment>
<dbReference type="GO" id="GO:0003725">
    <property type="term" value="F:double-stranded RNA binding"/>
    <property type="evidence" value="ECO:0007669"/>
    <property type="project" value="InterPro"/>
</dbReference>
<dbReference type="GO" id="GO:0005524">
    <property type="term" value="F:ATP binding"/>
    <property type="evidence" value="ECO:0007669"/>
    <property type="project" value="UniProtKB-UniRule"/>
</dbReference>
<dbReference type="AlphaFoldDB" id="D1P7U9"/>
<evidence type="ECO:0000313" key="11">
    <source>
        <dbReference type="EMBL" id="EFB70500.1"/>
    </source>
</evidence>
<dbReference type="SUPFAM" id="SSF55821">
    <property type="entry name" value="YrdC/RibB"/>
    <property type="match status" value="1"/>
</dbReference>
<dbReference type="Pfam" id="PF01300">
    <property type="entry name" value="Sua5_yciO_yrdC"/>
    <property type="match status" value="1"/>
</dbReference>
<accession>D1P7U9</accession>
<reference evidence="11" key="1">
    <citation type="submission" date="2009-12" db="EMBL/GenBank/DDBJ databases">
        <authorList>
            <person name="Weinstock G."/>
            <person name="Sodergren E."/>
            <person name="Clifton S."/>
            <person name="Fulton L."/>
            <person name="Fulton B."/>
            <person name="Courtney L."/>
            <person name="Fronick C."/>
            <person name="Harrison M."/>
            <person name="Strong C."/>
            <person name="Farmer C."/>
            <person name="Delahaunty K."/>
            <person name="Markovic C."/>
            <person name="Hall O."/>
            <person name="Minx P."/>
            <person name="Tomlinson C."/>
            <person name="Mitreva M."/>
            <person name="Nelson J."/>
            <person name="Hou S."/>
            <person name="Wollam A."/>
            <person name="Pepin K.H."/>
            <person name="Johnson M."/>
            <person name="Bhonagiri V."/>
            <person name="Nash W.E."/>
            <person name="Warren W."/>
            <person name="Chinwalla A."/>
            <person name="Mardis E.R."/>
            <person name="Wilson R.K."/>
        </authorList>
    </citation>
    <scope>NUCLEOTIDE SEQUENCE [LARGE SCALE GENOMIC DNA]</scope>
    <source>
        <strain evidence="11">DSM 4541</strain>
    </source>
</reference>
<dbReference type="GO" id="GO:0000049">
    <property type="term" value="F:tRNA binding"/>
    <property type="evidence" value="ECO:0007669"/>
    <property type="project" value="TreeGrafter"/>
</dbReference>
<comment type="catalytic activity">
    <reaction evidence="8 9">
        <text>L-threonine + hydrogencarbonate + ATP = L-threonylcarbamoyladenylate + diphosphate + H2O</text>
        <dbReference type="Rhea" id="RHEA:36407"/>
        <dbReference type="ChEBI" id="CHEBI:15377"/>
        <dbReference type="ChEBI" id="CHEBI:17544"/>
        <dbReference type="ChEBI" id="CHEBI:30616"/>
        <dbReference type="ChEBI" id="CHEBI:33019"/>
        <dbReference type="ChEBI" id="CHEBI:57926"/>
        <dbReference type="ChEBI" id="CHEBI:73682"/>
        <dbReference type="EC" id="2.7.7.87"/>
    </reaction>
</comment>
<evidence type="ECO:0000256" key="5">
    <source>
        <dbReference type="ARBA" id="ARBA00022695"/>
    </source>
</evidence>
<dbReference type="GO" id="GO:0005737">
    <property type="term" value="C:cytoplasm"/>
    <property type="evidence" value="ECO:0007669"/>
    <property type="project" value="UniProtKB-SubCell"/>
</dbReference>
<dbReference type="Proteomes" id="UP000005512">
    <property type="component" value="Unassembled WGS sequence"/>
</dbReference>
<dbReference type="InterPro" id="IPR006070">
    <property type="entry name" value="Sua5-like_dom"/>
</dbReference>
<comment type="function">
    <text evidence="9">Required for the formation of a threonylcarbamoyl group on adenosine at position 37 (t(6)A37) in tRNAs that read codons beginning with adenine. Catalyzes the conversion of L-threonine, HCO(3)(-)/CO(2) and ATP to give threonylcarbamoyl-AMP (TC-AMP) as the acyladenylate intermediate, with the release of diphosphate.</text>
</comment>
<dbReference type="NCBIfam" id="NF007919">
    <property type="entry name" value="PRK10634.1"/>
    <property type="match status" value="1"/>
</dbReference>
<keyword evidence="4 9" id="KW-0819">tRNA processing</keyword>
<evidence type="ECO:0000256" key="8">
    <source>
        <dbReference type="ARBA" id="ARBA00048366"/>
    </source>
</evidence>
<dbReference type="PANTHER" id="PTHR17490:SF18">
    <property type="entry name" value="THREONYLCARBAMOYL-AMP SYNTHASE"/>
    <property type="match status" value="1"/>
</dbReference>
<protein>
    <recommendedName>
        <fullName evidence="9">Threonylcarbamoyl-AMP synthase</fullName>
        <shortName evidence="9">TC-AMP synthase</shortName>
        <ecNumber evidence="9">2.7.7.87</ecNumber>
    </recommendedName>
    <alternativeName>
        <fullName evidence="9">L-threonylcarbamoyladenylate synthase</fullName>
    </alternativeName>
    <alternativeName>
        <fullName evidence="9">t(6)A37 threonylcarbamoyladenosine biosynthesis protein TsaC</fullName>
    </alternativeName>
    <alternativeName>
        <fullName evidence="9">tRNA threonylcarbamoyladenosine biosynthesis protein TsaC</fullName>
    </alternativeName>
</protein>
<dbReference type="GO" id="GO:0006450">
    <property type="term" value="P:regulation of translational fidelity"/>
    <property type="evidence" value="ECO:0007669"/>
    <property type="project" value="TreeGrafter"/>
</dbReference>
<evidence type="ECO:0000256" key="2">
    <source>
        <dbReference type="ARBA" id="ARBA00022490"/>
    </source>
</evidence>
<keyword evidence="3 9" id="KW-0808">Transferase</keyword>
<keyword evidence="7 9" id="KW-0067">ATP-binding</keyword>
<keyword evidence="2 9" id="KW-0963">Cytoplasm</keyword>
<keyword evidence="12" id="KW-1185">Reference proteome</keyword>
<evidence type="ECO:0000256" key="7">
    <source>
        <dbReference type="ARBA" id="ARBA00022840"/>
    </source>
</evidence>
<dbReference type="PROSITE" id="PS51163">
    <property type="entry name" value="YRDC"/>
    <property type="match status" value="1"/>
</dbReference>